<evidence type="ECO:0000313" key="2">
    <source>
        <dbReference type="Proteomes" id="UP001519654"/>
    </source>
</evidence>
<dbReference type="Proteomes" id="UP001519654">
    <property type="component" value="Unassembled WGS sequence"/>
</dbReference>
<evidence type="ECO:0008006" key="3">
    <source>
        <dbReference type="Google" id="ProtNLM"/>
    </source>
</evidence>
<name>A0ABS5Z093_9ACTN</name>
<protein>
    <recommendedName>
        <fullName evidence="3">Antirestriction protein ArdA</fullName>
    </recommendedName>
</protein>
<organism evidence="1 2">
    <name type="scientific">Paractinoplanes bogorensis</name>
    <dbReference type="NCBI Taxonomy" id="1610840"/>
    <lineage>
        <taxon>Bacteria</taxon>
        <taxon>Bacillati</taxon>
        <taxon>Actinomycetota</taxon>
        <taxon>Actinomycetes</taxon>
        <taxon>Micromonosporales</taxon>
        <taxon>Micromonosporaceae</taxon>
        <taxon>Paractinoplanes</taxon>
    </lineage>
</organism>
<evidence type="ECO:0000313" key="1">
    <source>
        <dbReference type="EMBL" id="MBU2669114.1"/>
    </source>
</evidence>
<accession>A0ABS5Z093</accession>
<dbReference type="EMBL" id="JAHKKG010000013">
    <property type="protein sequence ID" value="MBU2669114.1"/>
    <property type="molecule type" value="Genomic_DNA"/>
</dbReference>
<comment type="caution">
    <text evidence="1">The sequence shown here is derived from an EMBL/GenBank/DDBJ whole genome shotgun (WGS) entry which is preliminary data.</text>
</comment>
<reference evidence="1 2" key="1">
    <citation type="submission" date="2021-06" db="EMBL/GenBank/DDBJ databases">
        <title>Actinoplanes lichenicola sp. nov., and Actinoplanes ovalisporus sp. nov., isolated from lichen in Thailand.</title>
        <authorList>
            <person name="Saeng-In P."/>
            <person name="Kanchanasin P."/>
            <person name="Yuki M."/>
            <person name="Kudo T."/>
            <person name="Ohkuma M."/>
            <person name="Phongsopitanun W."/>
            <person name="Tanasupawat S."/>
        </authorList>
    </citation>
    <scope>NUCLEOTIDE SEQUENCE [LARGE SCALE GENOMIC DNA]</scope>
    <source>
        <strain evidence="1 2">NBRC 110975</strain>
    </source>
</reference>
<sequence length="77" mass="8695">MDLYRADIGDEGMAYEFAETLCSQGYDARANGEWVDLSPETVESMSAEIGEECDGHLSDDRTRIRYQFGTYPVLALY</sequence>
<dbReference type="RefSeq" id="WP_215793340.1">
    <property type="nucleotide sequence ID" value="NZ_JAHKKG010000013.1"/>
</dbReference>
<keyword evidence="2" id="KW-1185">Reference proteome</keyword>
<gene>
    <name evidence="1" type="ORF">KOI35_36935</name>
</gene>
<proteinExistence type="predicted"/>